<dbReference type="OrthoDB" id="3865442at2"/>
<dbReference type="AlphaFoldDB" id="A0A1I2H4L7"/>
<dbReference type="STRING" id="35752.SAMN05421541_107398"/>
<gene>
    <name evidence="2" type="ORF">SAMN05421541_107398</name>
</gene>
<dbReference type="Proteomes" id="UP000199645">
    <property type="component" value="Unassembled WGS sequence"/>
</dbReference>
<reference evidence="2 3" key="1">
    <citation type="submission" date="2016-10" db="EMBL/GenBank/DDBJ databases">
        <authorList>
            <person name="de Groot N.N."/>
        </authorList>
    </citation>
    <scope>NUCLEOTIDE SEQUENCE [LARGE SCALE GENOMIC DNA]</scope>
    <source>
        <strain evidence="2 3">DSM 43019</strain>
    </source>
</reference>
<dbReference type="RefSeq" id="WP_093616480.1">
    <property type="nucleotide sequence ID" value="NZ_BOMT01000047.1"/>
</dbReference>
<name>A0A1I2H4L7_9ACTN</name>
<organism evidence="2 3">
    <name type="scientific">Actinoplanes philippinensis</name>
    <dbReference type="NCBI Taxonomy" id="35752"/>
    <lineage>
        <taxon>Bacteria</taxon>
        <taxon>Bacillati</taxon>
        <taxon>Actinomycetota</taxon>
        <taxon>Actinomycetes</taxon>
        <taxon>Micromonosporales</taxon>
        <taxon>Micromonosporaceae</taxon>
        <taxon>Actinoplanes</taxon>
    </lineage>
</organism>
<protein>
    <submittedName>
        <fullName evidence="2">Uncharacterized protein</fullName>
    </submittedName>
</protein>
<dbReference type="EMBL" id="FONV01000007">
    <property type="protein sequence ID" value="SFF23726.1"/>
    <property type="molecule type" value="Genomic_DNA"/>
</dbReference>
<keyword evidence="3" id="KW-1185">Reference proteome</keyword>
<evidence type="ECO:0000313" key="3">
    <source>
        <dbReference type="Proteomes" id="UP000199645"/>
    </source>
</evidence>
<evidence type="ECO:0000256" key="1">
    <source>
        <dbReference type="SAM" id="MobiDB-lite"/>
    </source>
</evidence>
<proteinExistence type="predicted"/>
<feature type="region of interest" description="Disordered" evidence="1">
    <location>
        <begin position="123"/>
        <end position="148"/>
    </location>
</feature>
<evidence type="ECO:0000313" key="2">
    <source>
        <dbReference type="EMBL" id="SFF23726.1"/>
    </source>
</evidence>
<sequence length="269" mass="29276">MVRIVPLEDDSDWVQAVHPRLGNLEDYQDLPEDVRLDFSPASLDALEPLLAARDGDETFADGARAYIGETLMRIGGGRWVVTDDNPAAVRFDDALGLPDLMLAPLPHAGLRATARRVAAAVAERQRTDPGWTPAKQATPGLEKAPEPASPELAGWLDAQSAAFAEWSRGRVGNWDFSADSLDALEAIARAGEVPAAVAEWYLGETLVRRGGGAWTFMAGPPVRGNIFRGNRYVRKAPPRTGTVVPVVRLAALERTEPGDFRRALERYCR</sequence>
<accession>A0A1I2H4L7</accession>